<feature type="transmembrane region" description="Helical" evidence="6">
    <location>
        <begin position="432"/>
        <end position="452"/>
    </location>
</feature>
<dbReference type="PANTHER" id="PTHR30287">
    <property type="entry name" value="MEMBRANE COMPONENT OF PREDICTED ABC SUPERFAMILY METABOLITE UPTAKE TRANSPORTER"/>
    <property type="match status" value="1"/>
</dbReference>
<feature type="transmembrane region" description="Helical" evidence="6">
    <location>
        <begin position="360"/>
        <end position="385"/>
    </location>
</feature>
<comment type="subcellular location">
    <subcellularLocation>
        <location evidence="1">Cell membrane</location>
        <topology evidence="1">Multi-pass membrane protein</topology>
    </subcellularLocation>
</comment>
<evidence type="ECO:0000256" key="3">
    <source>
        <dbReference type="ARBA" id="ARBA00022692"/>
    </source>
</evidence>
<dbReference type="Pfam" id="PF02687">
    <property type="entry name" value="FtsX"/>
    <property type="match status" value="1"/>
</dbReference>
<feature type="transmembrane region" description="Helical" evidence="6">
    <location>
        <begin position="854"/>
        <end position="876"/>
    </location>
</feature>
<accession>A0ABS5YMG9</accession>
<dbReference type="RefSeq" id="WP_215787459.1">
    <property type="nucleotide sequence ID" value="NZ_JAHKKG010000004.1"/>
</dbReference>
<evidence type="ECO:0000256" key="1">
    <source>
        <dbReference type="ARBA" id="ARBA00004651"/>
    </source>
</evidence>
<evidence type="ECO:0000259" key="7">
    <source>
        <dbReference type="Pfam" id="PF02687"/>
    </source>
</evidence>
<feature type="transmembrane region" description="Helical" evidence="6">
    <location>
        <begin position="277"/>
        <end position="299"/>
    </location>
</feature>
<organism evidence="8 9">
    <name type="scientific">Paractinoplanes bogorensis</name>
    <dbReference type="NCBI Taxonomy" id="1610840"/>
    <lineage>
        <taxon>Bacteria</taxon>
        <taxon>Bacillati</taxon>
        <taxon>Actinomycetota</taxon>
        <taxon>Actinomycetes</taxon>
        <taxon>Micromonosporales</taxon>
        <taxon>Micromonosporaceae</taxon>
        <taxon>Paractinoplanes</taxon>
    </lineage>
</organism>
<feature type="transmembrane region" description="Helical" evidence="6">
    <location>
        <begin position="947"/>
        <end position="972"/>
    </location>
</feature>
<feature type="transmembrane region" description="Helical" evidence="6">
    <location>
        <begin position="406"/>
        <end position="426"/>
    </location>
</feature>
<gene>
    <name evidence="8" type="ORF">KOI35_14240</name>
</gene>
<dbReference type="InterPro" id="IPR038766">
    <property type="entry name" value="Membrane_comp_ABC_pdt"/>
</dbReference>
<protein>
    <submittedName>
        <fullName evidence="8">ABC transporter permease</fullName>
    </submittedName>
</protein>
<dbReference type="Proteomes" id="UP001519654">
    <property type="component" value="Unassembled WGS sequence"/>
</dbReference>
<comment type="caution">
    <text evidence="8">The sequence shown here is derived from an EMBL/GenBank/DDBJ whole genome shotgun (WGS) entry which is preliminary data.</text>
</comment>
<evidence type="ECO:0000256" key="2">
    <source>
        <dbReference type="ARBA" id="ARBA00022475"/>
    </source>
</evidence>
<keyword evidence="5 6" id="KW-0472">Membrane</keyword>
<keyword evidence="4 6" id="KW-1133">Transmembrane helix</keyword>
<evidence type="ECO:0000313" key="8">
    <source>
        <dbReference type="EMBL" id="MBU2664659.1"/>
    </source>
</evidence>
<feature type="transmembrane region" description="Helical" evidence="6">
    <location>
        <begin position="320"/>
        <end position="348"/>
    </location>
</feature>
<feature type="transmembrane region" description="Helical" evidence="6">
    <location>
        <begin position="490"/>
        <end position="511"/>
    </location>
</feature>
<name>A0ABS5YMG9_9ACTN</name>
<keyword evidence="3 6" id="KW-0812">Transmembrane</keyword>
<evidence type="ECO:0000313" key="9">
    <source>
        <dbReference type="Proteomes" id="UP001519654"/>
    </source>
</evidence>
<evidence type="ECO:0000256" key="4">
    <source>
        <dbReference type="ARBA" id="ARBA00022989"/>
    </source>
</evidence>
<feature type="domain" description="ABC3 transporter permease C-terminal" evidence="7">
    <location>
        <begin position="280"/>
        <end position="383"/>
    </location>
</feature>
<dbReference type="PANTHER" id="PTHR30287:SF2">
    <property type="entry name" value="BLL1001 PROTEIN"/>
    <property type="match status" value="1"/>
</dbReference>
<keyword evidence="9" id="KW-1185">Reference proteome</keyword>
<dbReference type="EMBL" id="JAHKKG010000004">
    <property type="protein sequence ID" value="MBU2664659.1"/>
    <property type="molecule type" value="Genomic_DNA"/>
</dbReference>
<feature type="transmembrane region" description="Helical" evidence="6">
    <location>
        <begin position="897"/>
        <end position="927"/>
    </location>
</feature>
<dbReference type="InterPro" id="IPR003838">
    <property type="entry name" value="ABC3_permease_C"/>
</dbReference>
<sequence length="980" mass="100415">MYYIALDAVRRRSGPALLLGLLAALLATGASAAGWYGLTVSSRSAGAEVLRAPVEERVILARTVGEATSDPRGSLDRFAATVQGLLAVPSGTPVLGVAHGATYYYPGRGSAATGLPIAYRDGFCDHVKVTGACPSAAGDAVISADTAARLKFKTGDSFSVRSSTSADPLTFRVTGVYQLVDPGGTYWSDKLFRSQGSLDPFFTSLDTFRNPLLNRPIYAWDLDVPVPLLRGDGAYDLNGLVNEAGPRFAAAQLEFSAPTGKLVDRVREERIAVARGIGIALGQLAVLAWFAIALAGRYTGRERRADAGLLKLRGSTARGILRLALSQHVVPLTGGGLVGWVAGFLLAWPLAGGLPVTVELWAALLLSLGLVVVVLGIALLVLLAVDALQQRAPVATLLRRVPSARGDWRSAVVDLALVALAAGAVYQARGNGSGLGVVAPGLVALSVGLLLARLLRRAADRVGAVALRAGRIRLGLTSVRVSRQPGTDRVFALVVVAVALTALTFGTYSAARAEQTVRADVELGAPRVLTVTAATRTELLHAVRRADPAGRYAMAVVLDTSSNPAILAADSARLAAVATWRPEYGPAGALTAVPRPAVLPLVTGTRLTVAVTSRRTTATLLGATLQHEGTGESVRVEFKGIRPGASTVSAALPKCSVAPGCRLVGWELFTPEGSDDGSVTIRSLTQQGPAATVLTGAQLSDVKLWHGEFGSAAAELSTTGGGLTMTTITGGSIKAVVVDSPLPQPIVLAGPAPSPWAFDDAAVGRFGDPAAPVRIVAAAHVLPVLAGPGMLTDLDAARRVAGDSDQGGLLQVWLTADAPASVVDAIGLPVLSDRTAAARAEDLAADASVVTMPFGLFGAALSVLIAAALLGVAAAVDREPQLEHLRALRAQGLSRRVALATAYAGAGSVALAGLLGGLVAALVARPVSDLTAPPFADGWRVIPPPGVLGPVALTVAGVAGLIVLGATAWLSVRRLSGELS</sequence>
<evidence type="ECO:0000256" key="6">
    <source>
        <dbReference type="SAM" id="Phobius"/>
    </source>
</evidence>
<keyword evidence="2" id="KW-1003">Cell membrane</keyword>
<proteinExistence type="predicted"/>
<reference evidence="8 9" key="1">
    <citation type="submission" date="2021-06" db="EMBL/GenBank/DDBJ databases">
        <title>Actinoplanes lichenicola sp. nov., and Actinoplanes ovalisporus sp. nov., isolated from lichen in Thailand.</title>
        <authorList>
            <person name="Saeng-In P."/>
            <person name="Kanchanasin P."/>
            <person name="Yuki M."/>
            <person name="Kudo T."/>
            <person name="Ohkuma M."/>
            <person name="Phongsopitanun W."/>
            <person name="Tanasupawat S."/>
        </authorList>
    </citation>
    <scope>NUCLEOTIDE SEQUENCE [LARGE SCALE GENOMIC DNA]</scope>
    <source>
        <strain evidence="8 9">NBRC 110975</strain>
    </source>
</reference>
<evidence type="ECO:0000256" key="5">
    <source>
        <dbReference type="ARBA" id="ARBA00023136"/>
    </source>
</evidence>